<dbReference type="Pfam" id="PF02902">
    <property type="entry name" value="Peptidase_C48"/>
    <property type="match status" value="1"/>
</dbReference>
<dbReference type="SUPFAM" id="SSF54001">
    <property type="entry name" value="Cysteine proteinases"/>
    <property type="match status" value="1"/>
</dbReference>
<keyword evidence="3" id="KW-0378">Hydrolase</keyword>
<dbReference type="Gene3D" id="3.40.395.10">
    <property type="entry name" value="Adenoviral Proteinase, Chain A"/>
    <property type="match status" value="1"/>
</dbReference>
<evidence type="ECO:0000313" key="5">
    <source>
        <dbReference type="EMBL" id="OBZ78541.1"/>
    </source>
</evidence>
<evidence type="ECO:0000256" key="3">
    <source>
        <dbReference type="ARBA" id="ARBA00022801"/>
    </source>
</evidence>
<keyword evidence="2 5" id="KW-0645">Protease</keyword>
<dbReference type="STRING" id="5627.A0A1C7MNT2"/>
<evidence type="ECO:0000259" key="4">
    <source>
        <dbReference type="PROSITE" id="PS50600"/>
    </source>
</evidence>
<accession>A0A1C7MNT2</accession>
<comment type="caution">
    <text evidence="5">The sequence shown here is derived from an EMBL/GenBank/DDBJ whole genome shotgun (WGS) entry which is preliminary data.</text>
</comment>
<dbReference type="GO" id="GO:0019783">
    <property type="term" value="F:ubiquitin-like protein peptidase activity"/>
    <property type="evidence" value="ECO:0007669"/>
    <property type="project" value="UniProtKB-ARBA"/>
</dbReference>
<keyword evidence="6" id="KW-1185">Reference proteome</keyword>
<sequence>MLPDDLQSDTVNDYNSEVFTSEDVREACKSLPRLGIEDLMRLSTTGEMLNDTCINHCALLLQSLPFAVAAEQCALFNTYLISSLRHNIWIIPIHDAVRMHWTVCVLDRTLQRILYSDSLARQSSWKQNVTDILEVFFRLEGRAIQEGKIMTRASKTWLARPTMSLAMQTNSYDCGLWVLASILAIFRGSDVTSMVETNISAFRAYLVGLAS</sequence>
<evidence type="ECO:0000256" key="2">
    <source>
        <dbReference type="ARBA" id="ARBA00022670"/>
    </source>
</evidence>
<dbReference type="PROSITE" id="PS50600">
    <property type="entry name" value="ULP_PROTEASE"/>
    <property type="match status" value="1"/>
</dbReference>
<organism evidence="5 6">
    <name type="scientific">Grifola frondosa</name>
    <name type="common">Maitake</name>
    <name type="synonym">Polyporus frondosus</name>
    <dbReference type="NCBI Taxonomy" id="5627"/>
    <lineage>
        <taxon>Eukaryota</taxon>
        <taxon>Fungi</taxon>
        <taxon>Dikarya</taxon>
        <taxon>Basidiomycota</taxon>
        <taxon>Agaricomycotina</taxon>
        <taxon>Agaricomycetes</taxon>
        <taxon>Polyporales</taxon>
        <taxon>Grifolaceae</taxon>
        <taxon>Grifola</taxon>
    </lineage>
</organism>
<dbReference type="InterPro" id="IPR003653">
    <property type="entry name" value="Peptidase_C48_C"/>
</dbReference>
<reference evidence="5 6" key="1">
    <citation type="submission" date="2016-03" db="EMBL/GenBank/DDBJ databases">
        <title>Whole genome sequencing of Grifola frondosa 9006-11.</title>
        <authorList>
            <person name="Min B."/>
            <person name="Park H."/>
            <person name="Kim J.-G."/>
            <person name="Cho H."/>
            <person name="Oh Y.-L."/>
            <person name="Kong W.-S."/>
            <person name="Choi I.-G."/>
        </authorList>
    </citation>
    <scope>NUCLEOTIDE SEQUENCE [LARGE SCALE GENOMIC DNA]</scope>
    <source>
        <strain evidence="5 6">9006-11</strain>
    </source>
</reference>
<protein>
    <submittedName>
        <fullName evidence="5">Ubiquitin-like-specific protease 1A</fullName>
    </submittedName>
</protein>
<dbReference type="OMA" id="NDYNSEV"/>
<dbReference type="OrthoDB" id="3265112at2759"/>
<dbReference type="InterPro" id="IPR038765">
    <property type="entry name" value="Papain-like_cys_pep_sf"/>
</dbReference>
<comment type="similarity">
    <text evidence="1">Belongs to the peptidase C48 family.</text>
</comment>
<gene>
    <name evidence="5" type="primary">ULP1A</name>
    <name evidence="5" type="ORF">A0H81_00400</name>
</gene>
<dbReference type="AlphaFoldDB" id="A0A1C7MNT2"/>
<feature type="domain" description="Ubiquitin-like protease family profile" evidence="4">
    <location>
        <begin position="32"/>
        <end position="185"/>
    </location>
</feature>
<dbReference type="EMBL" id="LUGG01000001">
    <property type="protein sequence ID" value="OBZ78541.1"/>
    <property type="molecule type" value="Genomic_DNA"/>
</dbReference>
<dbReference type="GO" id="GO:0006508">
    <property type="term" value="P:proteolysis"/>
    <property type="evidence" value="ECO:0007669"/>
    <property type="project" value="UniProtKB-KW"/>
</dbReference>
<name>A0A1C7MNT2_GRIFR</name>
<dbReference type="GO" id="GO:0008234">
    <property type="term" value="F:cysteine-type peptidase activity"/>
    <property type="evidence" value="ECO:0007669"/>
    <property type="project" value="InterPro"/>
</dbReference>
<proteinExistence type="inferred from homology"/>
<dbReference type="Proteomes" id="UP000092993">
    <property type="component" value="Unassembled WGS sequence"/>
</dbReference>
<evidence type="ECO:0000256" key="1">
    <source>
        <dbReference type="ARBA" id="ARBA00005234"/>
    </source>
</evidence>
<evidence type="ECO:0000313" key="6">
    <source>
        <dbReference type="Proteomes" id="UP000092993"/>
    </source>
</evidence>